<dbReference type="Proteomes" id="UP000789366">
    <property type="component" value="Unassembled WGS sequence"/>
</dbReference>
<dbReference type="EMBL" id="CAJVPW010007839">
    <property type="protein sequence ID" value="CAG8586383.1"/>
    <property type="molecule type" value="Genomic_DNA"/>
</dbReference>
<reference evidence="1" key="1">
    <citation type="submission" date="2021-06" db="EMBL/GenBank/DDBJ databases">
        <authorList>
            <person name="Kallberg Y."/>
            <person name="Tangrot J."/>
            <person name="Rosling A."/>
        </authorList>
    </citation>
    <scope>NUCLEOTIDE SEQUENCE</scope>
    <source>
        <strain evidence="1">28 12/20/2015</strain>
    </source>
</reference>
<organism evidence="1 2">
    <name type="scientific">Cetraspora pellucida</name>
    <dbReference type="NCBI Taxonomy" id="1433469"/>
    <lineage>
        <taxon>Eukaryota</taxon>
        <taxon>Fungi</taxon>
        <taxon>Fungi incertae sedis</taxon>
        <taxon>Mucoromycota</taxon>
        <taxon>Glomeromycotina</taxon>
        <taxon>Glomeromycetes</taxon>
        <taxon>Diversisporales</taxon>
        <taxon>Gigasporaceae</taxon>
        <taxon>Cetraspora</taxon>
    </lineage>
</organism>
<protein>
    <submittedName>
        <fullName evidence="1">10679_t:CDS:1</fullName>
    </submittedName>
</protein>
<comment type="caution">
    <text evidence="1">The sequence shown here is derived from an EMBL/GenBank/DDBJ whole genome shotgun (WGS) entry which is preliminary data.</text>
</comment>
<accession>A0ACA9MEM6</accession>
<keyword evidence="2" id="KW-1185">Reference proteome</keyword>
<feature type="non-terminal residue" evidence="1">
    <location>
        <position position="1"/>
    </location>
</feature>
<sequence length="61" mass="7254">IAKSKLETSDKAKLNELREECIRELEQSQPGLNNFNRIRNGIHNETKILALEVNRFWFREI</sequence>
<evidence type="ECO:0000313" key="1">
    <source>
        <dbReference type="EMBL" id="CAG8586383.1"/>
    </source>
</evidence>
<gene>
    <name evidence="1" type="ORF">SPELUC_LOCUS6582</name>
</gene>
<proteinExistence type="predicted"/>
<name>A0ACA9MEM6_9GLOM</name>
<evidence type="ECO:0000313" key="2">
    <source>
        <dbReference type="Proteomes" id="UP000789366"/>
    </source>
</evidence>